<keyword evidence="5 7" id="KW-1133">Transmembrane helix</keyword>
<evidence type="ECO:0000313" key="10">
    <source>
        <dbReference type="Proteomes" id="UP000051820"/>
    </source>
</evidence>
<dbReference type="NCBIfam" id="TIGR00711">
    <property type="entry name" value="efflux_EmrB"/>
    <property type="match status" value="1"/>
</dbReference>
<dbReference type="OrthoDB" id="9816041at2"/>
<feature type="transmembrane region" description="Helical" evidence="7">
    <location>
        <begin position="152"/>
        <end position="172"/>
    </location>
</feature>
<dbReference type="Gene3D" id="1.20.1720.10">
    <property type="entry name" value="Multidrug resistance protein D"/>
    <property type="match status" value="1"/>
</dbReference>
<evidence type="ECO:0000256" key="6">
    <source>
        <dbReference type="ARBA" id="ARBA00023136"/>
    </source>
</evidence>
<keyword evidence="4 7" id="KW-0812">Transmembrane</keyword>
<dbReference type="CDD" id="cd17503">
    <property type="entry name" value="MFS_LmrB_MDR_like"/>
    <property type="match status" value="1"/>
</dbReference>
<protein>
    <submittedName>
        <fullName evidence="9">EmrB QacA subfamily drug resistance transporter</fullName>
    </submittedName>
</protein>
<proteinExistence type="predicted"/>
<reference evidence="9 10" key="1">
    <citation type="journal article" date="2015" name="Genome Announc.">
        <title>Expanding the biotechnology potential of lactobacilli through comparative genomics of 213 strains and associated genera.</title>
        <authorList>
            <person name="Sun Z."/>
            <person name="Harris H.M."/>
            <person name="McCann A."/>
            <person name="Guo C."/>
            <person name="Argimon S."/>
            <person name="Zhang W."/>
            <person name="Yang X."/>
            <person name="Jeffery I.B."/>
            <person name="Cooney J.C."/>
            <person name="Kagawa T.F."/>
            <person name="Liu W."/>
            <person name="Song Y."/>
            <person name="Salvetti E."/>
            <person name="Wrobel A."/>
            <person name="Rasinkangas P."/>
            <person name="Parkhill J."/>
            <person name="Rea M.C."/>
            <person name="O'Sullivan O."/>
            <person name="Ritari J."/>
            <person name="Douillard F.P."/>
            <person name="Paul Ross R."/>
            <person name="Yang R."/>
            <person name="Briner A.E."/>
            <person name="Felis G.E."/>
            <person name="de Vos W.M."/>
            <person name="Barrangou R."/>
            <person name="Klaenhammer T.R."/>
            <person name="Caufield P.W."/>
            <person name="Cui Y."/>
            <person name="Zhang H."/>
            <person name="O'Toole P.W."/>
        </authorList>
    </citation>
    <scope>NUCLEOTIDE SEQUENCE [LARGE SCALE GENOMIC DNA]</scope>
    <source>
        <strain evidence="9 10">DSM 5007</strain>
    </source>
</reference>
<evidence type="ECO:0000256" key="4">
    <source>
        <dbReference type="ARBA" id="ARBA00022692"/>
    </source>
</evidence>
<dbReference type="Gene3D" id="1.20.1250.20">
    <property type="entry name" value="MFS general substrate transporter like domains"/>
    <property type="match status" value="1"/>
</dbReference>
<feature type="transmembrane region" description="Helical" evidence="7">
    <location>
        <begin position="21"/>
        <end position="38"/>
    </location>
</feature>
<dbReference type="InterPro" id="IPR020846">
    <property type="entry name" value="MFS_dom"/>
</dbReference>
<feature type="transmembrane region" description="Helical" evidence="7">
    <location>
        <begin position="236"/>
        <end position="256"/>
    </location>
</feature>
<dbReference type="eggNOG" id="COG2814">
    <property type="taxonomic scope" value="Bacteria"/>
</dbReference>
<dbReference type="PROSITE" id="PS50850">
    <property type="entry name" value="MFS"/>
    <property type="match status" value="1"/>
</dbReference>
<gene>
    <name evidence="9" type="ORF">FD16_GL000890</name>
</gene>
<evidence type="ECO:0000256" key="3">
    <source>
        <dbReference type="ARBA" id="ARBA00022475"/>
    </source>
</evidence>
<dbReference type="SUPFAM" id="SSF103473">
    <property type="entry name" value="MFS general substrate transporter"/>
    <property type="match status" value="2"/>
</dbReference>
<dbReference type="InterPro" id="IPR004638">
    <property type="entry name" value="EmrB-like"/>
</dbReference>
<feature type="transmembrane region" description="Helical" evidence="7">
    <location>
        <begin position="58"/>
        <end position="78"/>
    </location>
</feature>
<evidence type="ECO:0000256" key="5">
    <source>
        <dbReference type="ARBA" id="ARBA00022989"/>
    </source>
</evidence>
<keyword evidence="3" id="KW-1003">Cell membrane</keyword>
<dbReference type="PANTHER" id="PTHR42718:SF43">
    <property type="entry name" value="LINCOMYCIN RESISTANCE PROTEIN LMRB"/>
    <property type="match status" value="1"/>
</dbReference>
<feature type="transmembrane region" description="Helical" evidence="7">
    <location>
        <begin position="305"/>
        <end position="330"/>
    </location>
</feature>
<feature type="transmembrane region" description="Helical" evidence="7">
    <location>
        <begin position="178"/>
        <end position="199"/>
    </location>
</feature>
<evidence type="ECO:0000256" key="1">
    <source>
        <dbReference type="ARBA" id="ARBA00004651"/>
    </source>
</evidence>
<dbReference type="PRINTS" id="PR01036">
    <property type="entry name" value="TCRTETB"/>
</dbReference>
<comment type="subcellular location">
    <subcellularLocation>
        <location evidence="1">Cell membrane</location>
        <topology evidence="1">Multi-pass membrane protein</topology>
    </subcellularLocation>
</comment>
<dbReference type="Pfam" id="PF07690">
    <property type="entry name" value="MFS_1"/>
    <property type="match status" value="1"/>
</dbReference>
<feature type="transmembrane region" description="Helical" evidence="7">
    <location>
        <begin position="450"/>
        <end position="468"/>
    </location>
</feature>
<dbReference type="InterPro" id="IPR036259">
    <property type="entry name" value="MFS_trans_sf"/>
</dbReference>
<feature type="transmembrane region" description="Helical" evidence="7">
    <location>
        <begin position="414"/>
        <end position="430"/>
    </location>
</feature>
<feature type="transmembrane region" description="Helical" evidence="7">
    <location>
        <begin position="211"/>
        <end position="230"/>
    </location>
</feature>
<evidence type="ECO:0000256" key="7">
    <source>
        <dbReference type="SAM" id="Phobius"/>
    </source>
</evidence>
<evidence type="ECO:0000256" key="2">
    <source>
        <dbReference type="ARBA" id="ARBA00022448"/>
    </source>
</evidence>
<dbReference type="PATRIC" id="fig|1423807.3.peg.902"/>
<feature type="transmembrane region" description="Helical" evidence="7">
    <location>
        <begin position="368"/>
        <end position="393"/>
    </location>
</feature>
<dbReference type="Proteomes" id="UP000051820">
    <property type="component" value="Unassembled WGS sequence"/>
</dbReference>
<evidence type="ECO:0000313" key="9">
    <source>
        <dbReference type="EMBL" id="KRM13415.1"/>
    </source>
</evidence>
<organism evidence="9 10">
    <name type="scientific">Paucilactobacillus suebicus DSM 5007 = KCTC 3549</name>
    <dbReference type="NCBI Taxonomy" id="1423807"/>
    <lineage>
        <taxon>Bacteria</taxon>
        <taxon>Bacillati</taxon>
        <taxon>Bacillota</taxon>
        <taxon>Bacilli</taxon>
        <taxon>Lactobacillales</taxon>
        <taxon>Lactobacillaceae</taxon>
        <taxon>Paucilactobacillus</taxon>
    </lineage>
</organism>
<feature type="transmembrane region" description="Helical" evidence="7">
    <location>
        <begin position="119"/>
        <end position="140"/>
    </location>
</feature>
<dbReference type="AlphaFoldDB" id="A0A0R1W6W0"/>
<dbReference type="STRING" id="1423807.FD16_GL000890"/>
<dbReference type="PANTHER" id="PTHR42718">
    <property type="entry name" value="MAJOR FACILITATOR SUPERFAMILY MULTIDRUG TRANSPORTER MFSC"/>
    <property type="match status" value="1"/>
</dbReference>
<feature type="transmembrane region" description="Helical" evidence="7">
    <location>
        <begin position="277"/>
        <end position="299"/>
    </location>
</feature>
<dbReference type="RefSeq" id="WP_010621584.1">
    <property type="nucleotide sequence ID" value="NZ_AZGF01000002.1"/>
</dbReference>
<keyword evidence="10" id="KW-1185">Reference proteome</keyword>
<keyword evidence="6 7" id="KW-0472">Membrane</keyword>
<dbReference type="GO" id="GO:0005886">
    <property type="term" value="C:plasma membrane"/>
    <property type="evidence" value="ECO:0007669"/>
    <property type="project" value="UniProtKB-SubCell"/>
</dbReference>
<dbReference type="InterPro" id="IPR011701">
    <property type="entry name" value="MFS"/>
</dbReference>
<dbReference type="EMBL" id="AZGF01000002">
    <property type="protein sequence ID" value="KRM13415.1"/>
    <property type="molecule type" value="Genomic_DNA"/>
</dbReference>
<evidence type="ECO:0000259" key="8">
    <source>
        <dbReference type="PROSITE" id="PS50850"/>
    </source>
</evidence>
<feature type="transmembrane region" description="Helical" evidence="7">
    <location>
        <begin position="90"/>
        <end position="113"/>
    </location>
</feature>
<feature type="transmembrane region" description="Helical" evidence="7">
    <location>
        <begin position="342"/>
        <end position="362"/>
    </location>
</feature>
<name>A0A0R1W6W0_9LACO</name>
<feature type="domain" description="Major facilitator superfamily (MFS) profile" evidence="8">
    <location>
        <begin position="24"/>
        <end position="473"/>
    </location>
</feature>
<comment type="caution">
    <text evidence="9">The sequence shown here is derived from an EMBL/GenBank/DDBJ whole genome shotgun (WGS) entry which is preliminary data.</text>
</comment>
<keyword evidence="2" id="KW-0813">Transport</keyword>
<accession>A0A0R1W6W0</accession>
<sequence length="474" mass="50666">METTSNTNVDVAKAAVSVDHPFLSMFGMLIGGFVGMLSETSLNIALPNLMTSFNVSVGTVQWLVTGYMLIIGIVLPLSSLLTRWFTTRQLIIFALLDFTVGAVISALAPNFAILMIGRMIQGIGTGIILPLMFTVATLIYPPYKLGAAMGMIGLVIMFAPAVGPTLSGIILGALNWHWIFWIFIPFLLVGLVFAIKFLPNVSELTHPKVDKLSILLSTLGFGGLVVAVSSASNYGWTSPIVLGLLIVAVIIIVFYVRRQIHTEVPILNFRVFSRRNFTTGAILVMLDFGIILASMYLLPMFWQKGLAISVALTGIVMLPGGLVNAIVSALSGRLTEQFSTKLLAVTGFALVIVGVLMLIFASDEASTIYVIAAHVILMIGAPLAMSPTQTFALNALDRETSSDGSTIMNTEQQIVGAISTAIATSLLAFGEASSHSSSARIAFTNGAHLGFIFPLCFAIIALLISLTIKDKRTN</sequence>
<dbReference type="GO" id="GO:0022857">
    <property type="term" value="F:transmembrane transporter activity"/>
    <property type="evidence" value="ECO:0007669"/>
    <property type="project" value="InterPro"/>
</dbReference>